<organism evidence="2 3">
    <name type="scientific">Micromonospora chaiyaphumensis</name>
    <dbReference type="NCBI Taxonomy" id="307119"/>
    <lineage>
        <taxon>Bacteria</taxon>
        <taxon>Bacillati</taxon>
        <taxon>Actinomycetota</taxon>
        <taxon>Actinomycetes</taxon>
        <taxon>Micromonosporales</taxon>
        <taxon>Micromonosporaceae</taxon>
        <taxon>Micromonospora</taxon>
    </lineage>
</organism>
<dbReference type="EMBL" id="FMCS01000003">
    <property type="protein sequence ID" value="SCE93033.1"/>
    <property type="molecule type" value="Genomic_DNA"/>
</dbReference>
<evidence type="ECO:0000313" key="3">
    <source>
        <dbReference type="Proteomes" id="UP000199629"/>
    </source>
</evidence>
<dbReference type="AlphaFoldDB" id="A0A1C4WA32"/>
<dbReference type="Pfam" id="PF14062">
    <property type="entry name" value="DUF4253"/>
    <property type="match status" value="1"/>
</dbReference>
<dbReference type="Proteomes" id="UP000199629">
    <property type="component" value="Unassembled WGS sequence"/>
</dbReference>
<dbReference type="InterPro" id="IPR025349">
    <property type="entry name" value="DUF4253"/>
</dbReference>
<sequence length="260" mass="28884">MVSAMTWYEALPPDIPGGRLMKPYNGGTPVYWLSSHPAAAGDWSRWRAQHHRTGLWPLLALHVEGDNEPFGVDAEYDRITTVEQHDSGVVLAEWWQGITEDDLDQEAAANLGYLDPVGARWPGLIPALDRQGPVEHFADQYADMLCTGQARLALVPATDGAHALTEISWTGPLNHDNDTARFAAVARDWQHRFGATVVGLSFDTLHLSIAAPPVTLDLALQVTAEHFAFCPDNIWQSHTDTFPQYAEAIMGLNCWSFWWD</sequence>
<keyword evidence="3" id="KW-1185">Reference proteome</keyword>
<protein>
    <recommendedName>
        <fullName evidence="1">DUF4253 domain-containing protein</fullName>
    </recommendedName>
</protein>
<reference evidence="3" key="1">
    <citation type="submission" date="2016-06" db="EMBL/GenBank/DDBJ databases">
        <authorList>
            <person name="Varghese N."/>
            <person name="Submissions Spin"/>
        </authorList>
    </citation>
    <scope>NUCLEOTIDE SEQUENCE [LARGE SCALE GENOMIC DNA]</scope>
    <source>
        <strain evidence="3">DSM 45246</strain>
    </source>
</reference>
<proteinExistence type="predicted"/>
<evidence type="ECO:0000259" key="1">
    <source>
        <dbReference type="Pfam" id="PF14062"/>
    </source>
</evidence>
<gene>
    <name evidence="2" type="ORF">GA0070214_103372</name>
</gene>
<accession>A0A1C4WA32</accession>
<evidence type="ECO:0000313" key="2">
    <source>
        <dbReference type="EMBL" id="SCE93033.1"/>
    </source>
</evidence>
<name>A0A1C4WA32_9ACTN</name>
<feature type="domain" description="DUF4253" evidence="1">
    <location>
        <begin position="151"/>
        <end position="260"/>
    </location>
</feature>